<dbReference type="CDD" id="cd08267">
    <property type="entry name" value="MDR1"/>
    <property type="match status" value="1"/>
</dbReference>
<comment type="caution">
    <text evidence="2">The sequence shown here is derived from an EMBL/GenBank/DDBJ whole genome shotgun (WGS) entry which is preliminary data.</text>
</comment>
<dbReference type="InterPro" id="IPR036291">
    <property type="entry name" value="NAD(P)-bd_dom_sf"/>
</dbReference>
<evidence type="ECO:0000313" key="3">
    <source>
        <dbReference type="Proteomes" id="UP000707535"/>
    </source>
</evidence>
<dbReference type="GO" id="GO:0016491">
    <property type="term" value="F:oxidoreductase activity"/>
    <property type="evidence" value="ECO:0007669"/>
    <property type="project" value="InterPro"/>
</dbReference>
<dbReference type="SUPFAM" id="SSF51735">
    <property type="entry name" value="NAD(P)-binding Rossmann-fold domains"/>
    <property type="match status" value="1"/>
</dbReference>
<dbReference type="PANTHER" id="PTHR44013:SF1">
    <property type="entry name" value="ZINC-TYPE ALCOHOL DEHYDROGENASE-LIKE PROTEIN C16A3.02C"/>
    <property type="match status" value="1"/>
</dbReference>
<dbReference type="InterPro" id="IPR011032">
    <property type="entry name" value="GroES-like_sf"/>
</dbReference>
<dbReference type="InterPro" id="IPR020843">
    <property type="entry name" value="ER"/>
</dbReference>
<evidence type="ECO:0000259" key="1">
    <source>
        <dbReference type="SMART" id="SM00829"/>
    </source>
</evidence>
<dbReference type="InterPro" id="IPR052733">
    <property type="entry name" value="Chloroplast_QOR"/>
</dbReference>
<dbReference type="AlphaFoldDB" id="A0A921JZT6"/>
<dbReference type="SMART" id="SM00829">
    <property type="entry name" value="PKS_ER"/>
    <property type="match status" value="1"/>
</dbReference>
<organism evidence="2 3">
    <name type="scientific">Ligilactobacillus acidipiscis</name>
    <dbReference type="NCBI Taxonomy" id="89059"/>
    <lineage>
        <taxon>Bacteria</taxon>
        <taxon>Bacillati</taxon>
        <taxon>Bacillota</taxon>
        <taxon>Bacilli</taxon>
        <taxon>Lactobacillales</taxon>
        <taxon>Lactobacillaceae</taxon>
        <taxon>Ligilactobacillus</taxon>
    </lineage>
</organism>
<dbReference type="InterPro" id="IPR013154">
    <property type="entry name" value="ADH-like_N"/>
</dbReference>
<gene>
    <name evidence="2" type="ORF">K8V00_00690</name>
</gene>
<evidence type="ECO:0000313" key="2">
    <source>
        <dbReference type="EMBL" id="HJE96111.1"/>
    </source>
</evidence>
<dbReference type="SUPFAM" id="SSF50129">
    <property type="entry name" value="GroES-like"/>
    <property type="match status" value="1"/>
</dbReference>
<dbReference type="Gene3D" id="3.40.50.720">
    <property type="entry name" value="NAD(P)-binding Rossmann-like Domain"/>
    <property type="match status" value="1"/>
</dbReference>
<reference evidence="2" key="2">
    <citation type="submission" date="2021-09" db="EMBL/GenBank/DDBJ databases">
        <authorList>
            <person name="Gilroy R."/>
        </authorList>
    </citation>
    <scope>NUCLEOTIDE SEQUENCE</scope>
    <source>
        <strain evidence="2">CHK174-6876</strain>
    </source>
</reference>
<proteinExistence type="predicted"/>
<dbReference type="Gene3D" id="3.90.180.10">
    <property type="entry name" value="Medium-chain alcohol dehydrogenases, catalytic domain"/>
    <property type="match status" value="1"/>
</dbReference>
<dbReference type="Pfam" id="PF08240">
    <property type="entry name" value="ADH_N"/>
    <property type="match status" value="1"/>
</dbReference>
<reference evidence="2" key="1">
    <citation type="journal article" date="2021" name="PeerJ">
        <title>Extensive microbial diversity within the chicken gut microbiome revealed by metagenomics and culture.</title>
        <authorList>
            <person name="Gilroy R."/>
            <person name="Ravi A."/>
            <person name="Getino M."/>
            <person name="Pursley I."/>
            <person name="Horton D.L."/>
            <person name="Alikhan N.F."/>
            <person name="Baker D."/>
            <person name="Gharbi K."/>
            <person name="Hall N."/>
            <person name="Watson M."/>
            <person name="Adriaenssens E.M."/>
            <person name="Foster-Nyarko E."/>
            <person name="Jarju S."/>
            <person name="Secka A."/>
            <person name="Antonio M."/>
            <person name="Oren A."/>
            <person name="Chaudhuri R.R."/>
            <person name="La Ragione R."/>
            <person name="Hildebrand F."/>
            <person name="Pallen M.J."/>
        </authorList>
    </citation>
    <scope>NUCLEOTIDE SEQUENCE</scope>
    <source>
        <strain evidence="2">CHK174-6876</strain>
    </source>
</reference>
<dbReference type="Proteomes" id="UP000707535">
    <property type="component" value="Unassembled WGS sequence"/>
</dbReference>
<feature type="domain" description="Enoyl reductase (ER)" evidence="1">
    <location>
        <begin position="10"/>
        <end position="328"/>
    </location>
</feature>
<name>A0A921JZT6_9LACO</name>
<dbReference type="Pfam" id="PF13602">
    <property type="entry name" value="ADH_zinc_N_2"/>
    <property type="match status" value="1"/>
</dbReference>
<protein>
    <submittedName>
        <fullName evidence="2">NAD(P)-dependent alcohol dehydrogenase</fullName>
    </submittedName>
</protein>
<dbReference type="EMBL" id="DYXG01000009">
    <property type="protein sequence ID" value="HJE96111.1"/>
    <property type="molecule type" value="Genomic_DNA"/>
</dbReference>
<dbReference type="PANTHER" id="PTHR44013">
    <property type="entry name" value="ZINC-TYPE ALCOHOL DEHYDROGENASE-LIKE PROTEIN C16A3.02C"/>
    <property type="match status" value="1"/>
</dbReference>
<sequence>MQALVYTKDKELPKLQQVEVPLPAPKDNEILIKVEASCLNNAEISKFRDLITAGKNILPLGLTNETKPKANGKILGTDVAGVVVDVGSKVTKFKKGDQVFGITGYFYDAWAEYSCLAEKNAALKPSNLSFEESAAIPTTGGTALAALRKAAIKPKQKVLVNGATGGVGLFVLQMAKNAGAYVTAVCSTKNIELVKKYGANEVVDYQQEDVTAQHLKDKYDVIIVINGYHPISDYQRILRYSGHLVIIGGKFSQTVSAILLGPLMTLGRKKQIGATSLIALRGNWMSDLAEMAEKKQIQPYLDHVFSWNEIDQALEYAVKEHTKGKVAIKIGDDK</sequence>
<accession>A0A921JZT6</accession>